<dbReference type="InterPro" id="IPR033138">
    <property type="entry name" value="Cu_oxidase_CS"/>
</dbReference>
<keyword evidence="1" id="KW-0479">Metal-binding</keyword>
<gene>
    <name evidence="8" type="ORF">GCM10010976_14100</name>
</gene>
<dbReference type="SUPFAM" id="SSF49503">
    <property type="entry name" value="Cupredoxins"/>
    <property type="match status" value="3"/>
</dbReference>
<dbReference type="Proteomes" id="UP000625976">
    <property type="component" value="Unassembled WGS sequence"/>
</dbReference>
<dbReference type="CDD" id="cd13896">
    <property type="entry name" value="CuRO_3_CopA"/>
    <property type="match status" value="1"/>
</dbReference>
<dbReference type="PROSITE" id="PS00080">
    <property type="entry name" value="MULTICOPPER_OXIDASE2"/>
    <property type="match status" value="1"/>
</dbReference>
<organism evidence="8 9">
    <name type="scientific">Bizionia arctica</name>
    <dbReference type="NCBI Taxonomy" id="1495645"/>
    <lineage>
        <taxon>Bacteria</taxon>
        <taxon>Pseudomonadati</taxon>
        <taxon>Bacteroidota</taxon>
        <taxon>Flavobacteriia</taxon>
        <taxon>Flavobacteriales</taxon>
        <taxon>Flavobacteriaceae</taxon>
        <taxon>Bizionia</taxon>
    </lineage>
</organism>
<keyword evidence="4" id="KW-0732">Signal</keyword>
<evidence type="ECO:0000256" key="4">
    <source>
        <dbReference type="SAM" id="SignalP"/>
    </source>
</evidence>
<dbReference type="AlphaFoldDB" id="A0A917LM40"/>
<evidence type="ECO:0000256" key="1">
    <source>
        <dbReference type="ARBA" id="ARBA00022723"/>
    </source>
</evidence>
<dbReference type="InterPro" id="IPR034279">
    <property type="entry name" value="CuRO_3_CopA"/>
</dbReference>
<dbReference type="InterPro" id="IPR045087">
    <property type="entry name" value="Cu-oxidase_fam"/>
</dbReference>
<evidence type="ECO:0000256" key="3">
    <source>
        <dbReference type="ARBA" id="ARBA00023008"/>
    </source>
</evidence>
<feature type="domain" description="Plastocyanin-like" evidence="6">
    <location>
        <begin position="471"/>
        <end position="588"/>
    </location>
</feature>
<evidence type="ECO:0000313" key="8">
    <source>
        <dbReference type="EMBL" id="GGG43722.1"/>
    </source>
</evidence>
<proteinExistence type="predicted"/>
<sequence length="785" mass="88980">MKYLKLILILIVSQPIFSQSAEGNVDNLPVREHTITLRQTMINKAGKDVMGMTVNGTIPGPTLEFTEGDYAVIYVKNEMTVETSVHWHGLLLPNFQDGVPYLTTPPIMPGQTYKYEFPIRQSGTYWYHSHTMLQEQSGVFGSIVIHPKIENLDYDRDLVLMLSDWTNEKPMSVLRNLKRGNDWYNIKKGTATPLNQVIAQGALGAQFNFWRQRMDGVDIADVYYPAFLINGEENIEYPEFKPGEKVRLRIIDGGASTSFWMTFGGGDPLLVSADGLDVVPVKKNKTFIAIAETYDFIVTIPEEGKLEFKITAQDGSGSASAFIGNGEVLPAMDIPKPDKIGMMKKMAKMDMKMGAPALKFNPGKDDRFKMEKEYGMQMDHMKGMKMDKSKDTMQMNHPNSNGMDMPKDTMMNEKMDHSNLPADKVGMDMAKDSEQTSDKKDMDGMDMFSEYNYNYLKSPEKTAFDKSIPVKEILLNLTGNMSRYIWSMNGVPISETDNIKIKSTEVTRITFNNLTMMHHPMHLHGHFFRVINENGAYSPLKHTVNVPPMEKVTIEFYGNNGDEGGDWFFHCHILYHMMSGMARVMSYDTPRDPRMDKFPVSKIIDETNEYYTWADANLATNMIGLNLTSSNIRNQFNVSAEYGWNKNLEAEVTYQRYLNDYFSVFGGINVENEIEDSLDNLSTTAIVGVSFLTPFLFDLNVSMDSNLRPQISISREIFIFPRTAIFGSYEYQADFGWVDNLPAGDSFAKEIVWNVGLEYLLSRNFSLIASYDNRFGAGGGLSVKF</sequence>
<evidence type="ECO:0000313" key="9">
    <source>
        <dbReference type="Proteomes" id="UP000625976"/>
    </source>
</evidence>
<dbReference type="InterPro" id="IPR011706">
    <property type="entry name" value="Cu-oxidase_C"/>
</dbReference>
<keyword evidence="9" id="KW-1185">Reference proteome</keyword>
<evidence type="ECO:0008006" key="10">
    <source>
        <dbReference type="Google" id="ProtNLM"/>
    </source>
</evidence>
<dbReference type="Pfam" id="PF00394">
    <property type="entry name" value="Cu-oxidase"/>
    <property type="match status" value="1"/>
</dbReference>
<feature type="signal peptide" evidence="4">
    <location>
        <begin position="1"/>
        <end position="20"/>
    </location>
</feature>
<dbReference type="GO" id="GO:0016491">
    <property type="term" value="F:oxidoreductase activity"/>
    <property type="evidence" value="ECO:0007669"/>
    <property type="project" value="UniProtKB-KW"/>
</dbReference>
<dbReference type="PANTHER" id="PTHR11709:SF394">
    <property type="entry name" value="FI03373P-RELATED"/>
    <property type="match status" value="1"/>
</dbReference>
<evidence type="ECO:0000256" key="2">
    <source>
        <dbReference type="ARBA" id="ARBA00023002"/>
    </source>
</evidence>
<keyword evidence="2" id="KW-0560">Oxidoreductase</keyword>
<dbReference type="PROSITE" id="PS00079">
    <property type="entry name" value="MULTICOPPER_OXIDASE1"/>
    <property type="match status" value="1"/>
</dbReference>
<comment type="caution">
    <text evidence="8">The sequence shown here is derived from an EMBL/GenBank/DDBJ whole genome shotgun (WGS) entry which is preliminary data.</text>
</comment>
<dbReference type="RefSeq" id="WP_188463291.1">
    <property type="nucleotide sequence ID" value="NZ_BMFQ01000002.1"/>
</dbReference>
<dbReference type="GO" id="GO:0005507">
    <property type="term" value="F:copper ion binding"/>
    <property type="evidence" value="ECO:0007669"/>
    <property type="project" value="InterPro"/>
</dbReference>
<feature type="domain" description="Plastocyanin-like" evidence="7">
    <location>
        <begin position="41"/>
        <end position="148"/>
    </location>
</feature>
<dbReference type="Pfam" id="PF07731">
    <property type="entry name" value="Cu-oxidase_2"/>
    <property type="match status" value="1"/>
</dbReference>
<reference evidence="8" key="1">
    <citation type="journal article" date="2014" name="Int. J. Syst. Evol. Microbiol.">
        <title>Complete genome sequence of Corynebacterium casei LMG S-19264T (=DSM 44701T), isolated from a smear-ripened cheese.</title>
        <authorList>
            <consortium name="US DOE Joint Genome Institute (JGI-PGF)"/>
            <person name="Walter F."/>
            <person name="Albersmeier A."/>
            <person name="Kalinowski J."/>
            <person name="Ruckert C."/>
        </authorList>
    </citation>
    <scope>NUCLEOTIDE SEQUENCE</scope>
    <source>
        <strain evidence="8">CGMCC 1.12751</strain>
    </source>
</reference>
<dbReference type="EMBL" id="BMFQ01000002">
    <property type="protein sequence ID" value="GGG43722.1"/>
    <property type="molecule type" value="Genomic_DNA"/>
</dbReference>
<evidence type="ECO:0000259" key="6">
    <source>
        <dbReference type="Pfam" id="PF07731"/>
    </source>
</evidence>
<evidence type="ECO:0000259" key="7">
    <source>
        <dbReference type="Pfam" id="PF07732"/>
    </source>
</evidence>
<dbReference type="InterPro" id="IPR002355">
    <property type="entry name" value="Cu_oxidase_Cu_BS"/>
</dbReference>
<feature type="domain" description="Plastocyanin-like" evidence="5">
    <location>
        <begin position="157"/>
        <end position="313"/>
    </location>
</feature>
<dbReference type="InterPro" id="IPR008972">
    <property type="entry name" value="Cupredoxin"/>
</dbReference>
<reference evidence="8" key="2">
    <citation type="submission" date="2020-09" db="EMBL/GenBank/DDBJ databases">
        <authorList>
            <person name="Sun Q."/>
            <person name="Zhou Y."/>
        </authorList>
    </citation>
    <scope>NUCLEOTIDE SEQUENCE</scope>
    <source>
        <strain evidence="8">CGMCC 1.12751</strain>
    </source>
</reference>
<dbReference type="InterPro" id="IPR011707">
    <property type="entry name" value="Cu-oxidase-like_N"/>
</dbReference>
<feature type="chain" id="PRO_5038127535" description="Copper oxidase" evidence="4">
    <location>
        <begin position="21"/>
        <end position="785"/>
    </location>
</feature>
<evidence type="ECO:0000259" key="5">
    <source>
        <dbReference type="Pfam" id="PF00394"/>
    </source>
</evidence>
<dbReference type="InterPro" id="IPR001117">
    <property type="entry name" value="Cu-oxidase_2nd"/>
</dbReference>
<dbReference type="PANTHER" id="PTHR11709">
    <property type="entry name" value="MULTI-COPPER OXIDASE"/>
    <property type="match status" value="1"/>
</dbReference>
<keyword evidence="3" id="KW-0186">Copper</keyword>
<name>A0A917LM40_9FLAO</name>
<dbReference type="Pfam" id="PF07732">
    <property type="entry name" value="Cu-oxidase_3"/>
    <property type="match status" value="1"/>
</dbReference>
<accession>A0A917LM40</accession>
<protein>
    <recommendedName>
        <fullName evidence="10">Copper oxidase</fullName>
    </recommendedName>
</protein>
<dbReference type="Gene3D" id="2.60.40.420">
    <property type="entry name" value="Cupredoxins - blue copper proteins"/>
    <property type="match status" value="3"/>
</dbReference>